<evidence type="ECO:0000256" key="4">
    <source>
        <dbReference type="ARBA" id="ARBA00022801"/>
    </source>
</evidence>
<accession>A0A6A6N2H0</accession>
<dbReference type="AlphaFoldDB" id="A0A6A6N2H0"/>
<evidence type="ECO:0000313" key="8">
    <source>
        <dbReference type="Proteomes" id="UP000467840"/>
    </source>
</evidence>
<comment type="caution">
    <text evidence="7">The sequence shown here is derived from an EMBL/GenBank/DDBJ whole genome shotgun (WGS) entry which is preliminary data.</text>
</comment>
<dbReference type="GO" id="GO:0030599">
    <property type="term" value="F:pectinesterase activity"/>
    <property type="evidence" value="ECO:0007669"/>
    <property type="project" value="InterPro"/>
</dbReference>
<organism evidence="7 8">
    <name type="scientific">Hevea brasiliensis</name>
    <name type="common">Para rubber tree</name>
    <name type="synonym">Siphonia brasiliensis</name>
    <dbReference type="NCBI Taxonomy" id="3981"/>
    <lineage>
        <taxon>Eukaryota</taxon>
        <taxon>Viridiplantae</taxon>
        <taxon>Streptophyta</taxon>
        <taxon>Embryophyta</taxon>
        <taxon>Tracheophyta</taxon>
        <taxon>Spermatophyta</taxon>
        <taxon>Magnoliopsida</taxon>
        <taxon>eudicotyledons</taxon>
        <taxon>Gunneridae</taxon>
        <taxon>Pentapetalae</taxon>
        <taxon>rosids</taxon>
        <taxon>fabids</taxon>
        <taxon>Malpighiales</taxon>
        <taxon>Euphorbiaceae</taxon>
        <taxon>Crotonoideae</taxon>
        <taxon>Micrandreae</taxon>
        <taxon>Hevea</taxon>
    </lineage>
</organism>
<dbReference type="SUPFAM" id="SSF51126">
    <property type="entry name" value="Pectin lyase-like"/>
    <property type="match status" value="1"/>
</dbReference>
<dbReference type="Gene3D" id="2.160.20.10">
    <property type="entry name" value="Single-stranded right-handed beta-helix, Pectin lyase-like"/>
    <property type="match status" value="1"/>
</dbReference>
<comment type="subcellular location">
    <subcellularLocation>
        <location evidence="1">Secreted</location>
        <location evidence="1">Cell wall</location>
    </subcellularLocation>
</comment>
<keyword evidence="5" id="KW-0063">Aspartyl esterase</keyword>
<feature type="domain" description="Pectinesterase catalytic" evidence="6">
    <location>
        <begin position="2"/>
        <end position="138"/>
    </location>
</feature>
<comment type="pathway">
    <text evidence="2">Glycan metabolism; pectin degradation; 2-dehydro-3-deoxy-D-gluconate from pectin: step 1/5.</text>
</comment>
<dbReference type="PANTHER" id="PTHR31707">
    <property type="entry name" value="PECTINESTERASE"/>
    <property type="match status" value="1"/>
</dbReference>
<dbReference type="GO" id="GO:0042545">
    <property type="term" value="P:cell wall modification"/>
    <property type="evidence" value="ECO:0007669"/>
    <property type="project" value="InterPro"/>
</dbReference>
<dbReference type="InterPro" id="IPR000070">
    <property type="entry name" value="Pectinesterase_cat"/>
</dbReference>
<gene>
    <name evidence="7" type="ORF">GH714_010005</name>
</gene>
<name>A0A6A6N2H0_HEVBR</name>
<evidence type="ECO:0000256" key="2">
    <source>
        <dbReference type="ARBA" id="ARBA00005184"/>
    </source>
</evidence>
<dbReference type="Pfam" id="PF01095">
    <property type="entry name" value="Pectinesterase"/>
    <property type="match status" value="1"/>
</dbReference>
<evidence type="ECO:0000256" key="5">
    <source>
        <dbReference type="ARBA" id="ARBA00023085"/>
    </source>
</evidence>
<evidence type="ECO:0000313" key="7">
    <source>
        <dbReference type="EMBL" id="KAF2318673.1"/>
    </source>
</evidence>
<keyword evidence="8" id="KW-1185">Reference proteome</keyword>
<evidence type="ECO:0000259" key="6">
    <source>
        <dbReference type="Pfam" id="PF01095"/>
    </source>
</evidence>
<evidence type="ECO:0000256" key="1">
    <source>
        <dbReference type="ARBA" id="ARBA00004191"/>
    </source>
</evidence>
<keyword evidence="3" id="KW-0134">Cell wall</keyword>
<dbReference type="InterPro" id="IPR012334">
    <property type="entry name" value="Pectin_lyas_fold"/>
</dbReference>
<protein>
    <recommendedName>
        <fullName evidence="6">Pectinesterase catalytic domain-containing protein</fullName>
    </recommendedName>
</protein>
<dbReference type="GO" id="GO:0045490">
    <property type="term" value="P:pectin catabolic process"/>
    <property type="evidence" value="ECO:0007669"/>
    <property type="project" value="UniProtKB-UniPathway"/>
</dbReference>
<evidence type="ECO:0000256" key="3">
    <source>
        <dbReference type="ARBA" id="ARBA00022512"/>
    </source>
</evidence>
<reference evidence="7 8" key="1">
    <citation type="journal article" date="2020" name="Mol. Plant">
        <title>The Chromosome-Based Rubber Tree Genome Provides New Insights into Spurge Genome Evolution and Rubber Biosynthesis.</title>
        <authorList>
            <person name="Liu J."/>
            <person name="Shi C."/>
            <person name="Shi C.C."/>
            <person name="Li W."/>
            <person name="Zhang Q.J."/>
            <person name="Zhang Y."/>
            <person name="Li K."/>
            <person name="Lu H.F."/>
            <person name="Shi C."/>
            <person name="Zhu S.T."/>
            <person name="Xiao Z.Y."/>
            <person name="Nan H."/>
            <person name="Yue Y."/>
            <person name="Zhu X.G."/>
            <person name="Wu Y."/>
            <person name="Hong X.N."/>
            <person name="Fan G.Y."/>
            <person name="Tong Y."/>
            <person name="Zhang D."/>
            <person name="Mao C.L."/>
            <person name="Liu Y.L."/>
            <person name="Hao S.J."/>
            <person name="Liu W.Q."/>
            <person name="Lv M.Q."/>
            <person name="Zhang H.B."/>
            <person name="Liu Y."/>
            <person name="Hu-Tang G.R."/>
            <person name="Wang J.P."/>
            <person name="Wang J.H."/>
            <person name="Sun Y.H."/>
            <person name="Ni S.B."/>
            <person name="Chen W.B."/>
            <person name="Zhang X.C."/>
            <person name="Jiao Y.N."/>
            <person name="Eichler E.E."/>
            <person name="Li G.H."/>
            <person name="Liu X."/>
            <person name="Gao L.Z."/>
        </authorList>
    </citation>
    <scope>NUCLEOTIDE SEQUENCE [LARGE SCALE GENOMIC DNA]</scope>
    <source>
        <strain evidence="8">cv. GT1</strain>
        <tissue evidence="7">Leaf</tissue>
    </source>
</reference>
<dbReference type="UniPathway" id="UPA00545">
    <property type="reaction ID" value="UER00823"/>
</dbReference>
<sequence length="272" mass="30467">MDAIAAAPKFSARKYNIKICKGIYYENVIVEEHKTNITFIGDGIDKTIISGNRSCDGGLNTSDTATLGIDGAGFVAKYMTIENTAGPANLQAIALRSSVQSAFYQCKFSGYQDTLCTEQDKQFYRECKIYGTIDFIFAQGRSNPNETSGIVIHNCTIRAADDLKKNGSSTVKSYLGRPWFDYSRTIVMQSFIDNVIDPKGWTEWENNSTNLANIFYAEYQNRGPGASTRGRVKWTSYRRINRAQATNFTVRNFISGYEWLPSLGIPFFPDLV</sequence>
<proteinExistence type="predicted"/>
<dbReference type="EMBL" id="JAAGAX010000003">
    <property type="protein sequence ID" value="KAF2318673.1"/>
    <property type="molecule type" value="Genomic_DNA"/>
</dbReference>
<keyword evidence="3" id="KW-0964">Secreted</keyword>
<dbReference type="InterPro" id="IPR011050">
    <property type="entry name" value="Pectin_lyase_fold/virulence"/>
</dbReference>
<keyword evidence="4" id="KW-0378">Hydrolase</keyword>
<dbReference type="Proteomes" id="UP000467840">
    <property type="component" value="Chromosome 10"/>
</dbReference>